<dbReference type="EMBL" id="MCFI01000012">
    <property type="protein sequence ID" value="ORY80872.1"/>
    <property type="molecule type" value="Genomic_DNA"/>
</dbReference>
<evidence type="ECO:0000256" key="13">
    <source>
        <dbReference type="ARBA" id="ARBA00023002"/>
    </source>
</evidence>
<dbReference type="InterPro" id="IPR023173">
    <property type="entry name" value="NADPH_Cyt_P450_Rdtase_alpha"/>
</dbReference>
<feature type="binding site" description="axial binding residue" evidence="16">
    <location>
        <position position="412"/>
    </location>
    <ligand>
        <name>heme</name>
        <dbReference type="ChEBI" id="CHEBI:30413"/>
    </ligand>
    <ligandPart>
        <name>Fe</name>
        <dbReference type="ChEBI" id="CHEBI:18248"/>
    </ligandPart>
</feature>
<dbReference type="GO" id="GO:0020037">
    <property type="term" value="F:heme binding"/>
    <property type="evidence" value="ECO:0007669"/>
    <property type="project" value="InterPro"/>
</dbReference>
<evidence type="ECO:0000256" key="15">
    <source>
        <dbReference type="ARBA" id="ARBA00023033"/>
    </source>
</evidence>
<dbReference type="InterPro" id="IPR039261">
    <property type="entry name" value="FNR_nucleotide-bd"/>
</dbReference>
<evidence type="ECO:0000256" key="8">
    <source>
        <dbReference type="ARBA" id="ARBA00022643"/>
    </source>
</evidence>
<dbReference type="PRINTS" id="PR00463">
    <property type="entry name" value="EP450I"/>
</dbReference>
<keyword evidence="14 16" id="KW-0408">Iron</keyword>
<dbReference type="SUPFAM" id="SSF52218">
    <property type="entry name" value="Flavoproteins"/>
    <property type="match status" value="1"/>
</dbReference>
<dbReference type="InterPro" id="IPR003097">
    <property type="entry name" value="CysJ-like_FAD-binding"/>
</dbReference>
<evidence type="ECO:0000256" key="2">
    <source>
        <dbReference type="ARBA" id="ARBA00001971"/>
    </source>
</evidence>
<comment type="caution">
    <text evidence="19">The sequence shown here is derived from an EMBL/GenBank/DDBJ whole genome shotgun (WGS) entry which is preliminary data.</text>
</comment>
<comment type="similarity">
    <text evidence="4">In the N-terminal section; belongs to the cytochrome P450 family.</text>
</comment>
<dbReference type="PROSITE" id="PS51384">
    <property type="entry name" value="FAD_FR"/>
    <property type="match status" value="1"/>
</dbReference>
<dbReference type="STRING" id="56484.A0A1Y2FAC8"/>
<keyword evidence="10" id="KW-0274">FAD</keyword>
<keyword evidence="12" id="KW-0249">Electron transport</keyword>
<keyword evidence="20" id="KW-1185">Reference proteome</keyword>
<keyword evidence="11" id="KW-0521">NADP</keyword>
<dbReference type="PANTHER" id="PTHR19384">
    <property type="entry name" value="NITRIC OXIDE SYNTHASE-RELATED"/>
    <property type="match status" value="1"/>
</dbReference>
<dbReference type="InterPro" id="IPR001128">
    <property type="entry name" value="Cyt_P450"/>
</dbReference>
<dbReference type="GO" id="GO:0070330">
    <property type="term" value="F:aromatase activity"/>
    <property type="evidence" value="ECO:0007669"/>
    <property type="project" value="InterPro"/>
</dbReference>
<dbReference type="GO" id="GO:0005829">
    <property type="term" value="C:cytosol"/>
    <property type="evidence" value="ECO:0007669"/>
    <property type="project" value="TreeGrafter"/>
</dbReference>
<dbReference type="GO" id="GO:0010181">
    <property type="term" value="F:FMN binding"/>
    <property type="evidence" value="ECO:0007669"/>
    <property type="project" value="InterPro"/>
</dbReference>
<dbReference type="GeneID" id="63786138"/>
<reference evidence="19 20" key="1">
    <citation type="submission" date="2016-07" db="EMBL/GenBank/DDBJ databases">
        <title>Pervasive Adenine N6-methylation of Active Genes in Fungi.</title>
        <authorList>
            <consortium name="DOE Joint Genome Institute"/>
            <person name="Mondo S.J."/>
            <person name="Dannebaum R.O."/>
            <person name="Kuo R.C."/>
            <person name="Labutti K."/>
            <person name="Haridas S."/>
            <person name="Kuo A."/>
            <person name="Salamov A."/>
            <person name="Ahrendt S.R."/>
            <person name="Lipzen A."/>
            <person name="Sullivan W."/>
            <person name="Andreopoulos W.B."/>
            <person name="Clum A."/>
            <person name="Lindquist E."/>
            <person name="Daum C."/>
            <person name="Ramamoorthy G.K."/>
            <person name="Gryganskyi A."/>
            <person name="Culley D."/>
            <person name="Magnuson J.K."/>
            <person name="James T.Y."/>
            <person name="O'Malley M.A."/>
            <person name="Stajich J.E."/>
            <person name="Spatafora J.W."/>
            <person name="Visel A."/>
            <person name="Grigoriev I.V."/>
        </authorList>
    </citation>
    <scope>NUCLEOTIDE SEQUENCE [LARGE SCALE GENOMIC DNA]</scope>
    <source>
        <strain evidence="19 20">12-1054</strain>
    </source>
</reference>
<evidence type="ECO:0000256" key="10">
    <source>
        <dbReference type="ARBA" id="ARBA00022827"/>
    </source>
</evidence>
<evidence type="ECO:0000256" key="3">
    <source>
        <dbReference type="ARBA" id="ARBA00001974"/>
    </source>
</evidence>
<dbReference type="SUPFAM" id="SSF63380">
    <property type="entry name" value="Riboflavin synthase domain-like"/>
    <property type="match status" value="1"/>
</dbReference>
<keyword evidence="13" id="KW-0560">Oxidoreductase</keyword>
<dbReference type="GO" id="GO:0050660">
    <property type="term" value="F:flavin adenine dinucleotide binding"/>
    <property type="evidence" value="ECO:0007669"/>
    <property type="project" value="TreeGrafter"/>
</dbReference>
<dbReference type="InterPro" id="IPR023206">
    <property type="entry name" value="Bifunctional_P450_P450_red"/>
</dbReference>
<gene>
    <name evidence="19" type="ORF">BCR37DRAFT_380722</name>
</gene>
<dbReference type="SUPFAM" id="SSF52343">
    <property type="entry name" value="Ferredoxin reductase-like, C-terminal NADP-linked domain"/>
    <property type="match status" value="1"/>
</dbReference>
<dbReference type="GO" id="GO:0005506">
    <property type="term" value="F:iron ion binding"/>
    <property type="evidence" value="ECO:0007669"/>
    <property type="project" value="InterPro"/>
</dbReference>
<dbReference type="AlphaFoldDB" id="A0A1Y2FAC8"/>
<dbReference type="InterPro" id="IPR029039">
    <property type="entry name" value="Flavoprotein-like_sf"/>
</dbReference>
<comment type="cofactor">
    <cofactor evidence="3">
        <name>FAD</name>
        <dbReference type="ChEBI" id="CHEBI:57692"/>
    </cofactor>
</comment>
<dbReference type="InterPro" id="IPR001433">
    <property type="entry name" value="OxRdtase_FAD/NAD-bd"/>
</dbReference>
<evidence type="ECO:0000256" key="12">
    <source>
        <dbReference type="ARBA" id="ARBA00022982"/>
    </source>
</evidence>
<keyword evidence="6 16" id="KW-0349">Heme</keyword>
<dbReference type="InterPro" id="IPR017938">
    <property type="entry name" value="Riboflavin_synthase-like_b-brl"/>
</dbReference>
<sequence length="1058" mass="116407">MVAPTQKKKAKTNGAVRKPIPGAHISDVLMGRFSVSIDNPLITTSNLRKLYGELYMVKIVGLQKTFAASQRMANAVLSRPDCVKATHEFLQVLRDGQPQSGLFTAYNDEEDWGIAHRVLMPVFGPMAVRGMWDPMVEIAAVMVSRFNAHQNEIIDLPDQLTRLTLDTIALCSFDYRFNSFFKEDMHPFIGDMLTFLKLSAERSLLPLTAKFKVAKNWQRLAAAERMQQFGLRLLNERRASGERYDDLASRMLDVADPETGKKLSDDSIVAQLVTFLVAGHETTSGLLSFCLYYMMKNPETMRKAQAEVDALGHITLDSLAKMPYIDACLKEALRMQPTAPMIGVCCKEDVELPEGYMLPAGDTMMIDLHGVHNDPAVYDNPSEFRPERMLNGGFEALPPNSWKPFGHGMRACIGRAFALQEAMLAVATIVQNFDLELADPNYKFRVKFTLTIKPDELKVKLKRRQAGPPIMPLCVGQEAPKRRETAKANGGPTTGAKPMLVLFGSNSGACEALSKDVAASAANWGYSAQRDTLDSCRELPTDRPVLILTPSYEGKPADNARQFAAYLESGPDLKGVKYAIFGAGHSDWAQTYQKIPRTFDEQMSNGGAESLIPRAEGNVAGDFVGDFDSWKADLAEELSDGDVTASESADSKRFMYEPISSKTANSIVGAGLGLGKVISNVELVKASELGPSKRHITLELPDQQEYNVGDYLNILPINPDASVLRVLKHFGMDESSKVKVDVGEGATSKVLAVRAYDILQTSVELATPVSKRMLSRLEESCEDKQDKAFIKSLSGDAYQSKVINKRMSAIDLLEHCKSCQVSFDDYIKSLQSMHQRQYSISSSPIPEPRHATLTIDVLSGSALSGTGNFLGITSNFLSTLKAGDEISCSVRSSSNFSLPERVETPIVLFAAGTGIAPFRGFLQERTLQVLAGRKVGKTILFYGCRTEEDFLHKEELQGFAKESGGVIDVRHCYSRKPTETGGCKYVQDLLLKQRSEVLSLFKQGARLYTCGSASKLAHSLKKAFGQIVDEAKEGEEREAAQELVDAMGTNRYAVDIFG</sequence>
<dbReference type="InterPro" id="IPR002401">
    <property type="entry name" value="Cyt_P450_E_grp-I"/>
</dbReference>
<dbReference type="Gene3D" id="3.40.50.80">
    <property type="entry name" value="Nucleotide-binding domain of ferredoxin-NADP reductase (FNR) module"/>
    <property type="match status" value="1"/>
</dbReference>
<feature type="domain" description="Flavodoxin-like" evidence="17">
    <location>
        <begin position="499"/>
        <end position="635"/>
    </location>
</feature>
<evidence type="ECO:0000256" key="5">
    <source>
        <dbReference type="ARBA" id="ARBA00022448"/>
    </source>
</evidence>
<dbReference type="SUPFAM" id="SSF48264">
    <property type="entry name" value="Cytochrome P450"/>
    <property type="match status" value="1"/>
</dbReference>
<dbReference type="Pfam" id="PF00175">
    <property type="entry name" value="NAD_binding_1"/>
    <property type="match status" value="1"/>
</dbReference>
<dbReference type="RefSeq" id="XP_040724517.1">
    <property type="nucleotide sequence ID" value="XM_040869539.1"/>
</dbReference>
<dbReference type="Pfam" id="PF00258">
    <property type="entry name" value="Flavodoxin_1"/>
    <property type="match status" value="1"/>
</dbReference>
<comment type="cofactor">
    <cofactor evidence="1">
        <name>FMN</name>
        <dbReference type="ChEBI" id="CHEBI:58210"/>
    </cofactor>
</comment>
<dbReference type="InterPro" id="IPR036396">
    <property type="entry name" value="Cyt_P450_sf"/>
</dbReference>
<evidence type="ECO:0000256" key="7">
    <source>
        <dbReference type="ARBA" id="ARBA00022630"/>
    </source>
</evidence>
<dbReference type="Proteomes" id="UP000193685">
    <property type="component" value="Unassembled WGS sequence"/>
</dbReference>
<dbReference type="FunFam" id="1.10.630.10:FF:000040">
    <property type="entry name" value="Bifunctional cytochrome P450/NADPH--P450 reductase"/>
    <property type="match status" value="1"/>
</dbReference>
<dbReference type="PANTHER" id="PTHR19384:SF127">
    <property type="entry name" value="BIFUNCTIONAL CYTOCHROME P450_NADPH--P450 REDUCTASE"/>
    <property type="match status" value="1"/>
</dbReference>
<dbReference type="Gene3D" id="1.10.630.10">
    <property type="entry name" value="Cytochrome P450"/>
    <property type="match status" value="1"/>
</dbReference>
<dbReference type="Gene3D" id="2.40.30.10">
    <property type="entry name" value="Translation factors"/>
    <property type="match status" value="1"/>
</dbReference>
<dbReference type="Gene3D" id="3.40.50.360">
    <property type="match status" value="1"/>
</dbReference>
<evidence type="ECO:0000256" key="9">
    <source>
        <dbReference type="ARBA" id="ARBA00022723"/>
    </source>
</evidence>
<dbReference type="PROSITE" id="PS00086">
    <property type="entry name" value="CYTOCHROME_P450"/>
    <property type="match status" value="1"/>
</dbReference>
<dbReference type="OrthoDB" id="1470350at2759"/>
<evidence type="ECO:0000313" key="19">
    <source>
        <dbReference type="EMBL" id="ORY80872.1"/>
    </source>
</evidence>
<dbReference type="InterPro" id="IPR017972">
    <property type="entry name" value="Cyt_P450_CS"/>
</dbReference>
<evidence type="ECO:0000259" key="18">
    <source>
        <dbReference type="PROSITE" id="PS51384"/>
    </source>
</evidence>
<dbReference type="PROSITE" id="PS50902">
    <property type="entry name" value="FLAVODOXIN_LIKE"/>
    <property type="match status" value="1"/>
</dbReference>
<evidence type="ECO:0000256" key="4">
    <source>
        <dbReference type="ARBA" id="ARBA00010018"/>
    </source>
</evidence>
<name>A0A1Y2FAC8_PROLT</name>
<organism evidence="19 20">
    <name type="scientific">Protomyces lactucae-debilis</name>
    <dbReference type="NCBI Taxonomy" id="2754530"/>
    <lineage>
        <taxon>Eukaryota</taxon>
        <taxon>Fungi</taxon>
        <taxon>Dikarya</taxon>
        <taxon>Ascomycota</taxon>
        <taxon>Taphrinomycotina</taxon>
        <taxon>Taphrinomycetes</taxon>
        <taxon>Taphrinales</taxon>
        <taxon>Protomycetaceae</taxon>
        <taxon>Protomyces</taxon>
    </lineage>
</organism>
<keyword evidence="7" id="KW-0285">Flavoprotein</keyword>
<evidence type="ECO:0000259" key="17">
    <source>
        <dbReference type="PROSITE" id="PS50902"/>
    </source>
</evidence>
<evidence type="ECO:0000256" key="16">
    <source>
        <dbReference type="PIRSR" id="PIRSR000209-1"/>
    </source>
</evidence>
<dbReference type="Gene3D" id="1.20.990.10">
    <property type="entry name" value="NADPH-cytochrome p450 Reductase, Chain A, domain 3"/>
    <property type="match status" value="1"/>
</dbReference>
<keyword evidence="8" id="KW-0288">FMN</keyword>
<dbReference type="InterPro" id="IPR017927">
    <property type="entry name" value="FAD-bd_FR_type"/>
</dbReference>
<keyword evidence="9 16" id="KW-0479">Metal-binding</keyword>
<feature type="domain" description="FAD-binding FR-type" evidence="18">
    <location>
        <begin position="670"/>
        <end position="899"/>
    </location>
</feature>
<evidence type="ECO:0000256" key="1">
    <source>
        <dbReference type="ARBA" id="ARBA00001917"/>
    </source>
</evidence>
<proteinExistence type="inferred from homology"/>
<dbReference type="OMA" id="HSMMLDI"/>
<comment type="cofactor">
    <cofactor evidence="2 16">
        <name>heme</name>
        <dbReference type="ChEBI" id="CHEBI:30413"/>
    </cofactor>
</comment>
<evidence type="ECO:0000256" key="14">
    <source>
        <dbReference type="ARBA" id="ARBA00023004"/>
    </source>
</evidence>
<evidence type="ECO:0000313" key="20">
    <source>
        <dbReference type="Proteomes" id="UP000193685"/>
    </source>
</evidence>
<evidence type="ECO:0000256" key="11">
    <source>
        <dbReference type="ARBA" id="ARBA00022857"/>
    </source>
</evidence>
<protein>
    <submittedName>
        <fullName evidence="19">Cytochrome P450</fullName>
    </submittedName>
</protein>
<dbReference type="InterPro" id="IPR008254">
    <property type="entry name" value="Flavodoxin/NO_synth"/>
</dbReference>
<keyword evidence="5" id="KW-0813">Transport</keyword>
<evidence type="ECO:0000256" key="6">
    <source>
        <dbReference type="ARBA" id="ARBA00022617"/>
    </source>
</evidence>
<dbReference type="PIRSF" id="PIRSF000209">
    <property type="entry name" value="Bifunctional_P450_P450R"/>
    <property type="match status" value="1"/>
</dbReference>
<dbReference type="Pfam" id="PF00067">
    <property type="entry name" value="p450"/>
    <property type="match status" value="1"/>
</dbReference>
<dbReference type="PRINTS" id="PR00385">
    <property type="entry name" value="P450"/>
</dbReference>
<accession>A0A1Y2FAC8</accession>
<dbReference type="Pfam" id="PF00667">
    <property type="entry name" value="FAD_binding_1"/>
    <property type="match status" value="1"/>
</dbReference>
<dbReference type="GO" id="GO:0003958">
    <property type="term" value="F:NADPH-hemoprotein reductase activity"/>
    <property type="evidence" value="ECO:0007669"/>
    <property type="project" value="InterPro"/>
</dbReference>
<keyword evidence="15" id="KW-0503">Monooxygenase</keyword>